<evidence type="ECO:0000256" key="7">
    <source>
        <dbReference type="ARBA" id="ARBA00023002"/>
    </source>
</evidence>
<evidence type="ECO:0000256" key="1">
    <source>
        <dbReference type="ARBA" id="ARBA00004637"/>
    </source>
</evidence>
<organism evidence="14 15">
    <name type="scientific">Bondarzewia mesenterica</name>
    <dbReference type="NCBI Taxonomy" id="1095465"/>
    <lineage>
        <taxon>Eukaryota</taxon>
        <taxon>Fungi</taxon>
        <taxon>Dikarya</taxon>
        <taxon>Basidiomycota</taxon>
        <taxon>Agaricomycotina</taxon>
        <taxon>Agaricomycetes</taxon>
        <taxon>Russulales</taxon>
        <taxon>Bondarzewiaceae</taxon>
        <taxon>Bondarzewia</taxon>
    </lineage>
</organism>
<dbReference type="Pfam" id="PF00578">
    <property type="entry name" value="AhpC-TSA"/>
    <property type="match status" value="1"/>
</dbReference>
<dbReference type="InterPro" id="IPR050924">
    <property type="entry name" value="Peroxiredoxin_BCP/PrxQ"/>
</dbReference>
<evidence type="ECO:0000313" key="15">
    <source>
        <dbReference type="Proteomes" id="UP000310158"/>
    </source>
</evidence>
<evidence type="ECO:0000256" key="6">
    <source>
        <dbReference type="ARBA" id="ARBA00022927"/>
    </source>
</evidence>
<reference evidence="14 15" key="1">
    <citation type="submission" date="2019-02" db="EMBL/GenBank/DDBJ databases">
        <title>Genome sequencing of the rare red list fungi Bondarzewia mesenterica.</title>
        <authorList>
            <person name="Buettner E."/>
            <person name="Kellner H."/>
        </authorList>
    </citation>
    <scope>NUCLEOTIDE SEQUENCE [LARGE SCALE GENOMIC DNA]</scope>
    <source>
        <strain evidence="14 15">DSM 108281</strain>
    </source>
</reference>
<evidence type="ECO:0000256" key="4">
    <source>
        <dbReference type="ARBA" id="ARBA00022792"/>
    </source>
</evidence>
<dbReference type="PANTHER" id="PTHR42801">
    <property type="entry name" value="THIOREDOXIN-DEPENDENT PEROXIDE REDUCTASE"/>
    <property type="match status" value="1"/>
</dbReference>
<comment type="similarity">
    <text evidence="2">Belongs to the small Tim family.</text>
</comment>
<dbReference type="GO" id="GO:0008379">
    <property type="term" value="F:thioredoxin peroxidase activity"/>
    <property type="evidence" value="ECO:0007669"/>
    <property type="project" value="TreeGrafter"/>
</dbReference>
<keyword evidence="7" id="KW-0560">Oxidoreductase</keyword>
<evidence type="ECO:0000259" key="12">
    <source>
        <dbReference type="Pfam" id="PF00578"/>
    </source>
</evidence>
<keyword evidence="4" id="KW-0472">Membrane</keyword>
<dbReference type="Gene3D" id="3.40.30.10">
    <property type="entry name" value="Glutaredoxin"/>
    <property type="match status" value="1"/>
</dbReference>
<dbReference type="Pfam" id="PF02953">
    <property type="entry name" value="zf-Tim10_DDP"/>
    <property type="match status" value="1"/>
</dbReference>
<dbReference type="SUPFAM" id="SSF52833">
    <property type="entry name" value="Thioredoxin-like"/>
    <property type="match status" value="1"/>
</dbReference>
<comment type="caution">
    <text evidence="14">The sequence shown here is derived from an EMBL/GenBank/DDBJ whole genome shotgun (WGS) entry which is preliminary data.</text>
</comment>
<dbReference type="SUPFAM" id="SSF144122">
    <property type="entry name" value="Tim10-like"/>
    <property type="match status" value="1"/>
</dbReference>
<evidence type="ECO:0000256" key="3">
    <source>
        <dbReference type="ARBA" id="ARBA00022559"/>
    </source>
</evidence>
<dbReference type="PANTHER" id="PTHR42801:SF4">
    <property type="entry name" value="AHPC_TSA FAMILY PROTEIN"/>
    <property type="match status" value="1"/>
</dbReference>
<evidence type="ECO:0000259" key="13">
    <source>
        <dbReference type="Pfam" id="PF02953"/>
    </source>
</evidence>
<dbReference type="InterPro" id="IPR000866">
    <property type="entry name" value="AhpC/TSA"/>
</dbReference>
<keyword evidence="4" id="KW-0999">Mitochondrion inner membrane</keyword>
<feature type="compositionally biased region" description="Low complexity" evidence="11">
    <location>
        <begin position="173"/>
        <end position="212"/>
    </location>
</feature>
<keyword evidence="8" id="KW-0811">Translocation</keyword>
<evidence type="ECO:0000256" key="10">
    <source>
        <dbReference type="ARBA" id="ARBA00023284"/>
    </source>
</evidence>
<dbReference type="GO" id="GO:0045454">
    <property type="term" value="P:cell redox homeostasis"/>
    <property type="evidence" value="ECO:0007669"/>
    <property type="project" value="TreeGrafter"/>
</dbReference>
<name>A0A4V3XFW3_9AGAM</name>
<evidence type="ECO:0000256" key="5">
    <source>
        <dbReference type="ARBA" id="ARBA00022862"/>
    </source>
</evidence>
<dbReference type="GO" id="GO:0034599">
    <property type="term" value="P:cellular response to oxidative stress"/>
    <property type="evidence" value="ECO:0007669"/>
    <property type="project" value="TreeGrafter"/>
</dbReference>
<dbReference type="OrthoDB" id="1551503at2759"/>
<keyword evidence="6" id="KW-0653">Protein transport</keyword>
<dbReference type="Proteomes" id="UP000310158">
    <property type="component" value="Unassembled WGS sequence"/>
</dbReference>
<keyword evidence="4" id="KW-0496">Mitochondrion</keyword>
<feature type="domain" description="Tim10-like" evidence="13">
    <location>
        <begin position="17"/>
        <end position="55"/>
    </location>
</feature>
<evidence type="ECO:0008006" key="16">
    <source>
        <dbReference type="Google" id="ProtNLM"/>
    </source>
</evidence>
<evidence type="ECO:0000313" key="14">
    <source>
        <dbReference type="EMBL" id="THH19073.1"/>
    </source>
</evidence>
<keyword evidence="9" id="KW-1015">Disulfide bond</keyword>
<keyword evidence="3" id="KW-0575">Peroxidase</keyword>
<keyword evidence="10" id="KW-0676">Redox-active center</keyword>
<dbReference type="GO" id="GO:0005743">
    <property type="term" value="C:mitochondrial inner membrane"/>
    <property type="evidence" value="ECO:0007669"/>
    <property type="project" value="UniProtKB-SubCell"/>
</dbReference>
<protein>
    <recommendedName>
        <fullName evidence="16">Thioredoxin domain-containing protein</fullName>
    </recommendedName>
</protein>
<feature type="domain" description="Alkyl hydroperoxide reductase subunit C/ Thiol specific antioxidant" evidence="12">
    <location>
        <begin position="67"/>
        <end position="142"/>
    </location>
</feature>
<keyword evidence="5" id="KW-0049">Antioxidant</keyword>
<dbReference type="EMBL" id="SGPL01000055">
    <property type="protein sequence ID" value="THH19073.1"/>
    <property type="molecule type" value="Genomic_DNA"/>
</dbReference>
<evidence type="ECO:0000256" key="2">
    <source>
        <dbReference type="ARBA" id="ARBA00006720"/>
    </source>
</evidence>
<dbReference type="InterPro" id="IPR035427">
    <property type="entry name" value="Tim10-like_dom_sf"/>
</dbReference>
<accession>A0A4V3XFW3</accession>
<evidence type="ECO:0000256" key="9">
    <source>
        <dbReference type="ARBA" id="ARBA00023157"/>
    </source>
</evidence>
<keyword evidence="15" id="KW-1185">Reference proteome</keyword>
<dbReference type="GO" id="GO:0015031">
    <property type="term" value="P:protein transport"/>
    <property type="evidence" value="ECO:0007669"/>
    <property type="project" value="UniProtKB-KW"/>
</dbReference>
<feature type="region of interest" description="Disordered" evidence="11">
    <location>
        <begin position="167"/>
        <end position="235"/>
    </location>
</feature>
<gene>
    <name evidence="14" type="ORF">EW146_g2022</name>
</gene>
<evidence type="ECO:0000256" key="11">
    <source>
        <dbReference type="SAM" id="MobiDB-lite"/>
    </source>
</evidence>
<dbReference type="Gene3D" id="1.10.287.810">
    <property type="entry name" value="Mitochondrial import inner membrane translocase subunit tim13 like domains"/>
    <property type="match status" value="1"/>
</dbReference>
<dbReference type="InterPro" id="IPR036249">
    <property type="entry name" value="Thioredoxin-like_sf"/>
</dbReference>
<feature type="compositionally biased region" description="Polar residues" evidence="11">
    <location>
        <begin position="226"/>
        <end position="235"/>
    </location>
</feature>
<dbReference type="InterPro" id="IPR004217">
    <property type="entry name" value="Tim10-like"/>
</dbReference>
<evidence type="ECO:0000256" key="8">
    <source>
        <dbReference type="ARBA" id="ARBA00023010"/>
    </source>
</evidence>
<proteinExistence type="inferred from homology"/>
<sequence length="235" mass="25182">MDFSQFNAAEQAHMSRVIEKKQMQDFMRMYSSLVERCFTSCCNDFTSKALSSKEHSERVGARFAEQNADKDAFKRSKVEIIGISHDSVATLKDFAAKQKATYPILSDEKGEARKAYQVGRGLFGLTDARVTYFIDKSGVIRDAIDATVNYGAHVKFVQQCIENMEAEEKKAAEPTAAEPTAAEPTAAEPTAAAPTAAEPAPTASATDAPTSDVPATTQAAPLAAEESSTPVAAAS</sequence>
<keyword evidence="6" id="KW-0813">Transport</keyword>
<comment type="subcellular location">
    <subcellularLocation>
        <location evidence="1">Mitochondrion inner membrane</location>
        <topology evidence="1">Peripheral membrane protein</topology>
    </subcellularLocation>
</comment>
<dbReference type="AlphaFoldDB" id="A0A4V3XFW3"/>